<dbReference type="EMBL" id="PQVH01000007">
    <property type="protein sequence ID" value="TFW72068.1"/>
    <property type="molecule type" value="Genomic_DNA"/>
</dbReference>
<dbReference type="Proteomes" id="UP000297706">
    <property type="component" value="Unassembled WGS sequence"/>
</dbReference>
<name>A0A4Y9VU03_9PROT</name>
<evidence type="ECO:0000313" key="2">
    <source>
        <dbReference type="Proteomes" id="UP000297706"/>
    </source>
</evidence>
<sequence length="83" mass="9544">MAQFNGIEIVSSPHLPVLVPVLKLSDRISLTDKFRENFDKYLLDLFGEKPFIISMGRKLYAHPVVINCIKQEIDKKTMAVFHV</sequence>
<dbReference type="AlphaFoldDB" id="A0A4Y9VU03"/>
<dbReference type="RefSeq" id="WP_135276918.1">
    <property type="nucleotide sequence ID" value="NZ_PQVH01000007.1"/>
</dbReference>
<comment type="caution">
    <text evidence="1">The sequence shown here is derived from an EMBL/GenBank/DDBJ whole genome shotgun (WGS) entry which is preliminary data.</text>
</comment>
<organism evidence="1 2">
    <name type="scientific">Methylotenera oryzisoli</name>
    <dbReference type="NCBI Taxonomy" id="2080758"/>
    <lineage>
        <taxon>Bacteria</taxon>
        <taxon>Pseudomonadati</taxon>
        <taxon>Pseudomonadota</taxon>
        <taxon>Betaproteobacteria</taxon>
        <taxon>Nitrosomonadales</taxon>
        <taxon>Methylophilaceae</taxon>
        <taxon>Methylotenera</taxon>
    </lineage>
</organism>
<accession>A0A4Y9VU03</accession>
<proteinExistence type="predicted"/>
<gene>
    <name evidence="1" type="ORF">C3Y98_04500</name>
</gene>
<keyword evidence="2" id="KW-1185">Reference proteome</keyword>
<reference evidence="1 2" key="1">
    <citation type="submission" date="2018-02" db="EMBL/GenBank/DDBJ databases">
        <title>A novel lanthanide dependent methylotroph, Methylotenera sp. La3113.</title>
        <authorList>
            <person name="Lv H."/>
            <person name="Tani A."/>
        </authorList>
    </citation>
    <scope>NUCLEOTIDE SEQUENCE [LARGE SCALE GENOMIC DNA]</scope>
    <source>
        <strain evidence="1 2">La3113</strain>
    </source>
</reference>
<protein>
    <submittedName>
        <fullName evidence="1">Uncharacterized protein</fullName>
    </submittedName>
</protein>
<evidence type="ECO:0000313" key="1">
    <source>
        <dbReference type="EMBL" id="TFW72068.1"/>
    </source>
</evidence>